<evidence type="ECO:0008006" key="4">
    <source>
        <dbReference type="Google" id="ProtNLM"/>
    </source>
</evidence>
<feature type="transmembrane region" description="Helical" evidence="1">
    <location>
        <begin position="60"/>
        <end position="82"/>
    </location>
</feature>
<sequence>MNWNDDFAEGETLTWEGRPAPRAFTFRNGLHSLFGVLLLVGAIFWQVSACELAKAHPWPWPALIPVPFWLAGLYLTFGHLLLARLEWSRVGYALSNRRLLARRGLFRPRLESMELAGLCSFRVNPLGPELAHIRAVSSEGGAVLSLLAVEHPAALLALLEEALVRNGHKLNRSPL</sequence>
<keyword evidence="1" id="KW-0812">Transmembrane</keyword>
<dbReference type="AlphaFoldDB" id="A0A550JLF7"/>
<gene>
    <name evidence="2" type="ORF">FL622_02345</name>
</gene>
<keyword evidence="3" id="KW-1185">Reference proteome</keyword>
<evidence type="ECO:0000256" key="1">
    <source>
        <dbReference type="SAM" id="Phobius"/>
    </source>
</evidence>
<dbReference type="OrthoDB" id="5401870at2"/>
<keyword evidence="1" id="KW-1133">Transmembrane helix</keyword>
<accession>A0A550JLF7</accession>
<organism evidence="2 3">
    <name type="scientific">Trichloromonas acetexigens</name>
    <dbReference type="NCBI Taxonomy" id="38815"/>
    <lineage>
        <taxon>Bacteria</taxon>
        <taxon>Pseudomonadati</taxon>
        <taxon>Thermodesulfobacteriota</taxon>
        <taxon>Desulfuromonadia</taxon>
        <taxon>Desulfuromonadales</taxon>
        <taxon>Trichloromonadaceae</taxon>
        <taxon>Trichloromonas</taxon>
    </lineage>
</organism>
<evidence type="ECO:0000313" key="3">
    <source>
        <dbReference type="Proteomes" id="UP000317155"/>
    </source>
</evidence>
<dbReference type="Proteomes" id="UP000317155">
    <property type="component" value="Unassembled WGS sequence"/>
</dbReference>
<proteinExistence type="predicted"/>
<comment type="caution">
    <text evidence="2">The sequence shown here is derived from an EMBL/GenBank/DDBJ whole genome shotgun (WGS) entry which is preliminary data.</text>
</comment>
<dbReference type="RefSeq" id="WP_092053142.1">
    <property type="nucleotide sequence ID" value="NZ_FOJJ01000001.1"/>
</dbReference>
<name>A0A550JLF7_9BACT</name>
<keyword evidence="1" id="KW-0472">Membrane</keyword>
<reference evidence="2 3" key="1">
    <citation type="submission" date="2019-07" db="EMBL/GenBank/DDBJ databases">
        <title>Insights of Desulfuromonas acetexigens electromicrobiology.</title>
        <authorList>
            <person name="Katuri K."/>
            <person name="Sapireddy V."/>
            <person name="Shaw D.R."/>
            <person name="Saikaly P."/>
        </authorList>
    </citation>
    <scope>NUCLEOTIDE SEQUENCE [LARGE SCALE GENOMIC DNA]</scope>
    <source>
        <strain evidence="2 3">2873</strain>
    </source>
</reference>
<protein>
    <recommendedName>
        <fullName evidence="4">PH domain-containing protein</fullName>
    </recommendedName>
</protein>
<evidence type="ECO:0000313" key="2">
    <source>
        <dbReference type="EMBL" id="TRO84041.1"/>
    </source>
</evidence>
<feature type="transmembrane region" description="Helical" evidence="1">
    <location>
        <begin position="28"/>
        <end position="48"/>
    </location>
</feature>
<dbReference type="EMBL" id="VJVV01000001">
    <property type="protein sequence ID" value="TRO84041.1"/>
    <property type="molecule type" value="Genomic_DNA"/>
</dbReference>